<feature type="region of interest" description="Disordered" evidence="1">
    <location>
        <begin position="935"/>
        <end position="972"/>
    </location>
</feature>
<evidence type="ECO:0000256" key="1">
    <source>
        <dbReference type="SAM" id="MobiDB-lite"/>
    </source>
</evidence>
<dbReference type="InterPro" id="IPR056199">
    <property type="entry name" value="SPEF2_C"/>
</dbReference>
<dbReference type="PANTHER" id="PTHR14919:SF0">
    <property type="entry name" value="SPERM FLAGELLAR PROTEIN 2"/>
    <property type="match status" value="1"/>
</dbReference>
<feature type="region of interest" description="Disordered" evidence="1">
    <location>
        <begin position="428"/>
        <end position="467"/>
    </location>
</feature>
<proteinExistence type="predicted"/>
<dbReference type="InterPro" id="IPR054517">
    <property type="entry name" value="SPEF2_D5"/>
</dbReference>
<evidence type="ECO:0000259" key="3">
    <source>
        <dbReference type="Pfam" id="PF24082"/>
    </source>
</evidence>
<gene>
    <name evidence="5" type="primary">LOC108628782</name>
</gene>
<sequence>MEQSKELDQFAVKHRVRVKRRDDEPETEEEEEKVEKEVPGEDPEMAKMYVQWLKDRKKHAMTANALKTNMQKALLSELWERMAEKQDKVFDEAIARRVLDQSRYEKQIVTKLCEVREQKNIMAENQKVVEDITQEAREVEHRASYERAQDLIWKQEKDYEAECRRMCELRDRLLIEKVQKIQQKHYTSCQSAVSDLTSIAMNMGVHRRVNAGRVPLPLLSEWKTMFVKSRPIFDEVISSHDRNDQTAQDQTELMLKSDLSTKFDKIEMLRDALFEDYLETNQPWDHSLPLLGEDTREYLELGRVVLGYIVHRLLEGLYAYPLNRSQTLLLKVRYIVVVLGIDSKTVYESIKPLLEHSGIRAVRMEDAINYCLEAYKREMTDVEYIDLNVVAATTDALEELRADFAAKQEKCLKNAKLTRRSKLADETSITSDTATNKKSKGKEKKRSTMKPEAEQLTQDKEIQTPRNIPYDDVDPVLTDAAYIGKWAYEFLILSEPITNELSTKILIEYLKSLTNAKGWALIDYPSTYEQMSRLEVALTGTIPPPETKALAFDDITMEDVESLTPRIIFEDPSDPYASHRQSKILPDPITKRELTAIGQQFAKLFVRVKQQPKYFEIGGKTYEAVTEDTPSLDKFYATRKIAHILYYSTLDLATLKKLARLIIGDPLQRQSSTELFGEVLKTFEKNTKHGASLKPAVVRRLLTEEDAFELEQLDTDLDEGEMRQDLAMGDYEMEFEQLAKPGESHWEWIEFPLSSMIMTSLARIWENVENIYVEELKELILMKSVHASSVVPYTDFVTQNAQDFIKRPDNKQDLLHKFHMAFNAIDDNARNDADVKCELHRRVADFQSELWEICDERRRQAEEERKRYINDHWTVREAVILFNVYVGIVQVEIDRCSDTIHLLQDYYFGMMKKSFQEVTASKVILNKIDENGAEAVNGEDEESQTHADKATSQGRRRDRAKAKAGSPKLEVSPPPVAVGHSVLQKEIDEMLLDKNKALKSIEDSLLYKGILENVHYAKSIVESLYTTGNEVLKREQLAISKSKEHTIGSAESADSIELKIQSRGQDIILEWQYAFMYEIERVRLKLESIIGVAKLDVSFLLETLQRAFHGIYDGIVDRYWREMKSVNDMANVFCFAIEEGRLLDKEMLLDGDRFVIRSNVYVVPMEPEKGMSVKEVSSPLRFRINHLAHLMDIFKRVAPYASMCEQSLVYILQDLVSHGKEEGETMLLPCHWYQLRPKDISNLVGKLFGSVDTIDWREFLIYAMDLPIPNCCDILIARDRFRIQDPELKEVVSLAQYCWTPLWFLECNENYPYIQHLLGDEFQWNREDLFEEEFYHFNNEASEKLFMDRSSTSDVAACYSTPEETLRLILAKELLSRMYMVDQHTVNYTALLLAFCKEEDPKDGFAKALALALGNRVCTNFEEGERYVQELLDKKRAAREASRRDALERIKSIEIRKSDSFQIAKRIVIHLIYRVERKIDADNSSEQLGDSRVLTIFSEVTLPESVAEIESFSSGEFGHEEVSVASFFEQRAKDQEVVIYWLSIDIFLTVMAAALPWHTVPPNITGKDTSLREALTCVYQELRDADLNEESDMALAHRVLNHEFVLRVLNSVTKFMTRNMGAIVEEILQGKKNTKFG</sequence>
<dbReference type="GeneID" id="108628782"/>
<feature type="compositionally biased region" description="Basic and acidic residues" evidence="1">
    <location>
        <begin position="449"/>
        <end position="463"/>
    </location>
</feature>
<protein>
    <submittedName>
        <fullName evidence="5">Sperm flagellar protein 2-like</fullName>
    </submittedName>
</protein>
<feature type="domain" description="SPEF2 C-terminal" evidence="3">
    <location>
        <begin position="1182"/>
        <end position="1342"/>
    </location>
</feature>
<dbReference type="KEGG" id="ccal:108628782"/>
<feature type="region of interest" description="Disordered" evidence="1">
    <location>
        <begin position="1"/>
        <end position="41"/>
    </location>
</feature>
<accession>A0AAJ7WES6</accession>
<name>A0AAJ7WES6_9HYME</name>
<feature type="compositionally biased region" description="Basic residues" evidence="1">
    <location>
        <begin position="437"/>
        <end position="448"/>
    </location>
</feature>
<evidence type="ECO:0000259" key="2">
    <source>
        <dbReference type="Pfam" id="PF22946"/>
    </source>
</evidence>
<keyword evidence="4" id="KW-1185">Reference proteome</keyword>
<dbReference type="PANTHER" id="PTHR14919">
    <property type="entry name" value="KPL2-RELATED"/>
    <property type="match status" value="1"/>
</dbReference>
<dbReference type="Pfam" id="PF24082">
    <property type="entry name" value="SPEF2_C"/>
    <property type="match status" value="1"/>
</dbReference>
<dbReference type="RefSeq" id="XP_026672745.1">
    <property type="nucleotide sequence ID" value="XM_026816944.1"/>
</dbReference>
<evidence type="ECO:0000313" key="4">
    <source>
        <dbReference type="Proteomes" id="UP000694925"/>
    </source>
</evidence>
<evidence type="ECO:0000313" key="5">
    <source>
        <dbReference type="RefSeq" id="XP_026672745.1"/>
    </source>
</evidence>
<organism evidence="4 5">
    <name type="scientific">Ceratina calcarata</name>
    <dbReference type="NCBI Taxonomy" id="156304"/>
    <lineage>
        <taxon>Eukaryota</taxon>
        <taxon>Metazoa</taxon>
        <taxon>Ecdysozoa</taxon>
        <taxon>Arthropoda</taxon>
        <taxon>Hexapoda</taxon>
        <taxon>Insecta</taxon>
        <taxon>Pterygota</taxon>
        <taxon>Neoptera</taxon>
        <taxon>Endopterygota</taxon>
        <taxon>Hymenoptera</taxon>
        <taxon>Apocrita</taxon>
        <taxon>Aculeata</taxon>
        <taxon>Apoidea</taxon>
        <taxon>Anthophila</taxon>
        <taxon>Apidae</taxon>
        <taxon>Ceratina</taxon>
        <taxon>Zadontomerus</taxon>
    </lineage>
</organism>
<dbReference type="Proteomes" id="UP000694925">
    <property type="component" value="Unplaced"/>
</dbReference>
<feature type="domain" description="CPC1/SPEF2" evidence="2">
    <location>
        <begin position="98"/>
        <end position="231"/>
    </location>
</feature>
<dbReference type="InterPro" id="IPR052634">
    <property type="entry name" value="Sperm_flagellar-bone_growth"/>
</dbReference>
<reference evidence="5" key="1">
    <citation type="submission" date="2025-08" db="UniProtKB">
        <authorList>
            <consortium name="RefSeq"/>
        </authorList>
    </citation>
    <scope>IDENTIFICATION</scope>
    <source>
        <tissue evidence="5">Whole body</tissue>
    </source>
</reference>
<dbReference type="Pfam" id="PF22946">
    <property type="entry name" value="SPEF2_D5"/>
    <property type="match status" value="1"/>
</dbReference>